<gene>
    <name evidence="2" type="ORF">ACFFGY_22285</name>
</gene>
<feature type="region of interest" description="Disordered" evidence="1">
    <location>
        <begin position="385"/>
        <end position="449"/>
    </location>
</feature>
<dbReference type="InterPro" id="IPR006944">
    <property type="entry name" value="Phage/GTA_portal"/>
</dbReference>
<accession>A0ABV6K2G8</accession>
<dbReference type="InterPro" id="IPR006427">
    <property type="entry name" value="Portal_HK97"/>
</dbReference>
<comment type="caution">
    <text evidence="2">The sequence shown here is derived from an EMBL/GenBank/DDBJ whole genome shotgun (WGS) entry which is preliminary data.</text>
</comment>
<sequence length="581" mass="64774">MSFWSRLIGREERSAAPRYGSLELFRDLLTGGRVSKGGVTVSADQSLYVTAVLAGCRVIAEDTSGLPLKLIQQQGKKRSYLTDDPVQQVLDWPNDWQSGPELREQLTLHAVLCGNGYAWKNVVRGEVRELLPLLPQWVVTTQDKDWGVIHKVTLPDGASFRLKASEVLHLRGPSWSGFAGLEIFRLAREAIGLAVATETAHAKLHSNGLHTSGLYSVDGALQKSDYDLLRAHIEANFIGEDNLFRPLILDRNAKFTPISMTGVDAQHLETRKNQIEEIARALRVFPQMIGHSDKTSTFASAEAFFLAHVKYSLLPWCLRWERTVQRDLIGKSRSGVFVKHNVAALERADIKTRYAAYGQAIKDGWLVRNEARGWEDLDEIDGLSEPLQPLNMATPGQAEDDGQQDAGGQPTKGRRPFADDLRSFDPSKHPRDENGKFRGRGAGKRRVRRMARRSIADKNHQETLDLGEIEREEFSHAAGRDVRGWRLGLGSDQVRHIHAEHGSSRTERPRGQMAVGPDDYGKLRTLVHEKGSVASGGLTRAQKLQTVVVSGAVGKARYRAVLTVNKRTRSLKVWTLTKHPL</sequence>
<evidence type="ECO:0000313" key="2">
    <source>
        <dbReference type="EMBL" id="MFC0410983.1"/>
    </source>
</evidence>
<evidence type="ECO:0000313" key="3">
    <source>
        <dbReference type="Proteomes" id="UP001589865"/>
    </source>
</evidence>
<evidence type="ECO:0000256" key="1">
    <source>
        <dbReference type="SAM" id="MobiDB-lite"/>
    </source>
</evidence>
<keyword evidence="3" id="KW-1185">Reference proteome</keyword>
<dbReference type="Proteomes" id="UP001589865">
    <property type="component" value="Unassembled WGS sequence"/>
</dbReference>
<dbReference type="EMBL" id="JBHLUN010000033">
    <property type="protein sequence ID" value="MFC0410983.1"/>
    <property type="molecule type" value="Genomic_DNA"/>
</dbReference>
<name>A0ABV6K2G8_9PROT</name>
<protein>
    <submittedName>
        <fullName evidence="2">Phage portal protein</fullName>
    </submittedName>
</protein>
<proteinExistence type="predicted"/>
<feature type="compositionally biased region" description="Basic and acidic residues" evidence="1">
    <location>
        <begin position="416"/>
        <end position="436"/>
    </location>
</feature>
<dbReference type="Pfam" id="PF04860">
    <property type="entry name" value="Phage_portal"/>
    <property type="match status" value="1"/>
</dbReference>
<dbReference type="RefSeq" id="WP_377046737.1">
    <property type="nucleotide sequence ID" value="NZ_JBHLUN010000033.1"/>
</dbReference>
<dbReference type="NCBIfam" id="TIGR01537">
    <property type="entry name" value="portal_HK97"/>
    <property type="match status" value="1"/>
</dbReference>
<feature type="compositionally biased region" description="Basic residues" evidence="1">
    <location>
        <begin position="437"/>
        <end position="449"/>
    </location>
</feature>
<reference evidence="2 3" key="1">
    <citation type="submission" date="2024-09" db="EMBL/GenBank/DDBJ databases">
        <authorList>
            <person name="Sun Q."/>
            <person name="Mori K."/>
        </authorList>
    </citation>
    <scope>NUCLEOTIDE SEQUENCE [LARGE SCALE GENOMIC DNA]</scope>
    <source>
        <strain evidence="2 3">TBRC 5777</strain>
    </source>
</reference>
<organism evidence="2 3">
    <name type="scientific">Roseomonas elaeocarpi</name>
    <dbReference type="NCBI Taxonomy" id="907779"/>
    <lineage>
        <taxon>Bacteria</taxon>
        <taxon>Pseudomonadati</taxon>
        <taxon>Pseudomonadota</taxon>
        <taxon>Alphaproteobacteria</taxon>
        <taxon>Acetobacterales</taxon>
        <taxon>Roseomonadaceae</taxon>
        <taxon>Roseomonas</taxon>
    </lineage>
</organism>